<dbReference type="InterPro" id="IPR037171">
    <property type="entry name" value="NagB/RpiA_transferase-like"/>
</dbReference>
<keyword evidence="3" id="KW-0805">Transcription regulation</keyword>
<keyword evidence="5" id="KW-0804">Transcription</keyword>
<keyword evidence="9" id="KW-1185">Reference proteome</keyword>
<dbReference type="GO" id="GO:0003677">
    <property type="term" value="F:DNA binding"/>
    <property type="evidence" value="ECO:0007669"/>
    <property type="project" value="UniProtKB-KW"/>
</dbReference>
<dbReference type="SMART" id="SM00420">
    <property type="entry name" value="HTH_DEOR"/>
    <property type="match status" value="1"/>
</dbReference>
<dbReference type="SUPFAM" id="SSF46785">
    <property type="entry name" value="Winged helix' DNA-binding domain"/>
    <property type="match status" value="1"/>
</dbReference>
<dbReference type="PANTHER" id="PTHR30363">
    <property type="entry name" value="HTH-TYPE TRANSCRIPTIONAL REGULATOR SRLR-RELATED"/>
    <property type="match status" value="1"/>
</dbReference>
<evidence type="ECO:0000313" key="8">
    <source>
        <dbReference type="EMBL" id="ROR73146.1"/>
    </source>
</evidence>
<feature type="domain" description="HTH deoR-type" evidence="7">
    <location>
        <begin position="10"/>
        <end position="65"/>
    </location>
</feature>
<sequence>MTTSNGAELPAVRRERIVEYVEQVQQASVHDIAEEFAVSADTVRRDLIALHKRSMLTRTRGGAVANSVLDSPDREIRIRQQLKEPEKRAIGARAAQLIPSEAVVAFNGGTTTLAVAQHLGAHRNLTVATNNLSIPVEIPQQAVRNLYVFGGDVRFSSQVTIGFASFPDADAPGMVHFDLAIIGVGGVTPEGYSVSNLGEASMMRQLIRRSTTVVVVADSTKFYRTQFSLLTSLDAADHLVTDVAPPHELSEAISRAGVELHLARDAGTSGTSTG</sequence>
<dbReference type="PROSITE" id="PS00894">
    <property type="entry name" value="HTH_DEOR_1"/>
    <property type="match status" value="1"/>
</dbReference>
<accession>A0A3N2BD18</accession>
<dbReference type="SMART" id="SM01134">
    <property type="entry name" value="DeoRC"/>
    <property type="match status" value="1"/>
</dbReference>
<evidence type="ECO:0000256" key="3">
    <source>
        <dbReference type="ARBA" id="ARBA00023015"/>
    </source>
</evidence>
<dbReference type="InterPro" id="IPR036388">
    <property type="entry name" value="WH-like_DNA-bd_sf"/>
</dbReference>
<dbReference type="GO" id="GO:0003700">
    <property type="term" value="F:DNA-binding transcription factor activity"/>
    <property type="evidence" value="ECO:0007669"/>
    <property type="project" value="InterPro"/>
</dbReference>
<dbReference type="RefSeq" id="WP_148058897.1">
    <property type="nucleotide sequence ID" value="NZ_RKHK01000001.1"/>
</dbReference>
<dbReference type="PANTHER" id="PTHR30363:SF4">
    <property type="entry name" value="GLYCEROL-3-PHOSPHATE REGULON REPRESSOR"/>
    <property type="match status" value="1"/>
</dbReference>
<keyword evidence="4" id="KW-0238">DNA-binding</keyword>
<dbReference type="InterPro" id="IPR014036">
    <property type="entry name" value="DeoR-like_C"/>
</dbReference>
<dbReference type="InterPro" id="IPR050313">
    <property type="entry name" value="Carb_Metab_HTH_regulators"/>
</dbReference>
<dbReference type="Gene3D" id="3.40.50.1360">
    <property type="match status" value="1"/>
</dbReference>
<proteinExistence type="predicted"/>
<dbReference type="SUPFAM" id="SSF100950">
    <property type="entry name" value="NagB/RpiA/CoA transferase-like"/>
    <property type="match status" value="1"/>
</dbReference>
<dbReference type="Proteomes" id="UP000280668">
    <property type="component" value="Unassembled WGS sequence"/>
</dbReference>
<gene>
    <name evidence="8" type="ORF">EDD31_1512</name>
</gene>
<reference evidence="8 9" key="1">
    <citation type="submission" date="2018-11" db="EMBL/GenBank/DDBJ databases">
        <title>Sequencing the genomes of 1000 actinobacteria strains.</title>
        <authorList>
            <person name="Klenk H.-P."/>
        </authorList>
    </citation>
    <scope>NUCLEOTIDE SEQUENCE [LARGE SCALE GENOMIC DNA]</scope>
    <source>
        <strain evidence="8 9">DSM 11294</strain>
    </source>
</reference>
<dbReference type="InterPro" id="IPR036390">
    <property type="entry name" value="WH_DNA-bd_sf"/>
</dbReference>
<evidence type="ECO:0000313" key="9">
    <source>
        <dbReference type="Proteomes" id="UP000280668"/>
    </source>
</evidence>
<dbReference type="Pfam" id="PF08220">
    <property type="entry name" value="HTH_DeoR"/>
    <property type="match status" value="1"/>
</dbReference>
<dbReference type="OrthoDB" id="7688673at2"/>
<evidence type="ECO:0000256" key="4">
    <source>
        <dbReference type="ARBA" id="ARBA00023125"/>
    </source>
</evidence>
<dbReference type="PRINTS" id="PR00037">
    <property type="entry name" value="HTHLACR"/>
</dbReference>
<keyword evidence="2" id="KW-0678">Repressor</keyword>
<dbReference type="Gene3D" id="1.10.10.10">
    <property type="entry name" value="Winged helix-like DNA-binding domain superfamily/Winged helix DNA-binding domain"/>
    <property type="match status" value="1"/>
</dbReference>
<dbReference type="InterPro" id="IPR001034">
    <property type="entry name" value="DeoR_HTH"/>
</dbReference>
<evidence type="ECO:0000256" key="6">
    <source>
        <dbReference type="ARBA" id="ARBA00024937"/>
    </source>
</evidence>
<evidence type="ECO:0000256" key="2">
    <source>
        <dbReference type="ARBA" id="ARBA00022491"/>
    </source>
</evidence>
<dbReference type="EMBL" id="RKHK01000001">
    <property type="protein sequence ID" value="ROR73146.1"/>
    <property type="molecule type" value="Genomic_DNA"/>
</dbReference>
<name>A0A3N2BD18_9MICO</name>
<dbReference type="Pfam" id="PF00455">
    <property type="entry name" value="DeoRC"/>
    <property type="match status" value="1"/>
</dbReference>
<dbReference type="PROSITE" id="PS51000">
    <property type="entry name" value="HTH_DEOR_2"/>
    <property type="match status" value="1"/>
</dbReference>
<evidence type="ECO:0000256" key="1">
    <source>
        <dbReference type="ARBA" id="ARBA00021390"/>
    </source>
</evidence>
<protein>
    <recommendedName>
        <fullName evidence="1">Lactose phosphotransferase system repressor</fullName>
    </recommendedName>
</protein>
<comment type="function">
    <text evidence="6">Repressor of the lactose catabolism operon. Galactose-6-phosphate is the inducer.</text>
</comment>
<evidence type="ECO:0000256" key="5">
    <source>
        <dbReference type="ARBA" id="ARBA00023163"/>
    </source>
</evidence>
<dbReference type="AlphaFoldDB" id="A0A3N2BD18"/>
<evidence type="ECO:0000259" key="7">
    <source>
        <dbReference type="PROSITE" id="PS51000"/>
    </source>
</evidence>
<organism evidence="8 9">
    <name type="scientific">Bogoriella caseilytica</name>
    <dbReference type="NCBI Taxonomy" id="56055"/>
    <lineage>
        <taxon>Bacteria</taxon>
        <taxon>Bacillati</taxon>
        <taxon>Actinomycetota</taxon>
        <taxon>Actinomycetes</taxon>
        <taxon>Micrococcales</taxon>
        <taxon>Bogoriellaceae</taxon>
        <taxon>Bogoriella</taxon>
    </lineage>
</organism>
<comment type="caution">
    <text evidence="8">The sequence shown here is derived from an EMBL/GenBank/DDBJ whole genome shotgun (WGS) entry which is preliminary data.</text>
</comment>
<dbReference type="InterPro" id="IPR018356">
    <property type="entry name" value="Tscrpt_reg_HTH_DeoR_CS"/>
</dbReference>